<dbReference type="KEGG" id="aaqi:AAQM_2430"/>
<feature type="binding site" evidence="7">
    <location>
        <position position="152"/>
    </location>
    <ligand>
        <name>Mg(2+)</name>
        <dbReference type="ChEBI" id="CHEBI:18420"/>
        <label>1</label>
    </ligand>
</feature>
<dbReference type="InterPro" id="IPR020848">
    <property type="entry name" value="AP_endonuclease_F1_CS"/>
</dbReference>
<feature type="site" description="Important for catalytic activity" evidence="8">
    <location>
        <position position="223"/>
    </location>
</feature>
<dbReference type="SUPFAM" id="SSF56219">
    <property type="entry name" value="DNase I-like"/>
    <property type="match status" value="1"/>
</dbReference>
<dbReference type="Pfam" id="PF03372">
    <property type="entry name" value="Exo_endo_phos"/>
    <property type="match status" value="1"/>
</dbReference>
<dbReference type="GO" id="GO:0003906">
    <property type="term" value="F:DNA-(apurinic or apyrimidinic site) endonuclease activity"/>
    <property type="evidence" value="ECO:0007669"/>
    <property type="project" value="TreeGrafter"/>
</dbReference>
<accession>A0AAE7E2M9</accession>
<evidence type="ECO:0000256" key="4">
    <source>
        <dbReference type="ARBA" id="ARBA00022801"/>
    </source>
</evidence>
<reference evidence="10 11" key="1">
    <citation type="submission" date="2018-07" db="EMBL/GenBank/DDBJ databases">
        <title>Identification of phenol metabolism pathways in Arcobacter.</title>
        <authorList>
            <person name="Miller W.G."/>
            <person name="Yee E."/>
            <person name="Bono J.L."/>
        </authorList>
    </citation>
    <scope>NUCLEOTIDE SEQUENCE [LARGE SCALE GENOMIC DNA]</scope>
    <source>
        <strain evidence="10 11">W63</strain>
    </source>
</reference>
<evidence type="ECO:0000256" key="7">
    <source>
        <dbReference type="PIRSR" id="PIRSR604808-2"/>
    </source>
</evidence>
<dbReference type="PANTHER" id="PTHR22748:SF6">
    <property type="entry name" value="DNA-(APURINIC OR APYRIMIDINIC SITE) ENDONUCLEASE"/>
    <property type="match status" value="1"/>
</dbReference>
<dbReference type="NCBIfam" id="TIGR00633">
    <property type="entry name" value="xth"/>
    <property type="match status" value="1"/>
</dbReference>
<dbReference type="GO" id="GO:0008311">
    <property type="term" value="F:double-stranded DNA 3'-5' DNA exonuclease activity"/>
    <property type="evidence" value="ECO:0007669"/>
    <property type="project" value="TreeGrafter"/>
</dbReference>
<evidence type="ECO:0000256" key="6">
    <source>
        <dbReference type="PIRSR" id="PIRSR604808-1"/>
    </source>
</evidence>
<comment type="cofactor">
    <cofactor evidence="1">
        <name>Mn(2+)</name>
        <dbReference type="ChEBI" id="CHEBI:29035"/>
    </cofactor>
</comment>
<keyword evidence="4" id="KW-0378">Hydrolase</keyword>
<evidence type="ECO:0000313" key="11">
    <source>
        <dbReference type="Proteomes" id="UP000502065"/>
    </source>
</evidence>
<dbReference type="NCBIfam" id="TIGR00195">
    <property type="entry name" value="exoDNase_III"/>
    <property type="match status" value="1"/>
</dbReference>
<dbReference type="AlphaFoldDB" id="A0AAE7E2M9"/>
<name>A0AAE7E2M9_9BACT</name>
<dbReference type="EMBL" id="CP030944">
    <property type="protein sequence ID" value="QKE27127.1"/>
    <property type="molecule type" value="Genomic_DNA"/>
</dbReference>
<proteinExistence type="inferred from homology"/>
<feature type="binding site" evidence="7">
    <location>
        <position position="154"/>
    </location>
    <ligand>
        <name>Mg(2+)</name>
        <dbReference type="ChEBI" id="CHEBI:18420"/>
        <label>1</label>
    </ligand>
</feature>
<dbReference type="RefSeq" id="WP_129095191.1">
    <property type="nucleotide sequence ID" value="NZ_CBCSAE010000009.1"/>
</dbReference>
<evidence type="ECO:0000256" key="1">
    <source>
        <dbReference type="ARBA" id="ARBA00001936"/>
    </source>
</evidence>
<evidence type="ECO:0000313" key="10">
    <source>
        <dbReference type="EMBL" id="QKE27127.1"/>
    </source>
</evidence>
<feature type="domain" description="Endonuclease/exonuclease/phosphatase" evidence="9">
    <location>
        <begin position="7"/>
        <end position="249"/>
    </location>
</feature>
<keyword evidence="5 7" id="KW-0460">Magnesium</keyword>
<dbReference type="Proteomes" id="UP000502065">
    <property type="component" value="Chromosome"/>
</dbReference>
<sequence>MKNINIISWNVNGLKAIEKKKALSWIDEKKTDFLFLQETKLSEDIHNFISLFKTKFEIYTNNPSEFSKGFSGTLSFSKYMPKSKSFCNEVDIENDGRVIEYIYEGLAIFNVYFPNGKLNKSRLLRKLNFYKEFFNYCNNLKNRGFSIIICGDFNTAYSDLDLKPGKIYSNAGFTDIEREHFEFFLNNGFVDSFRYINGNVLNAYTLFPYRSKAREKNEGWRIDYILISEDLKSKLRDAFILKDVLGSDHCPIGIEIDLSEYF</sequence>
<feature type="active site" evidence="6">
    <location>
        <position position="112"/>
    </location>
</feature>
<dbReference type="PROSITE" id="PS51435">
    <property type="entry name" value="AP_NUCLEASE_F1_4"/>
    <property type="match status" value="1"/>
</dbReference>
<evidence type="ECO:0000259" key="9">
    <source>
        <dbReference type="Pfam" id="PF03372"/>
    </source>
</evidence>
<feature type="binding site" evidence="7">
    <location>
        <position position="38"/>
    </location>
    <ligand>
        <name>Mg(2+)</name>
        <dbReference type="ChEBI" id="CHEBI:18420"/>
        <label>1</label>
    </ligand>
</feature>
<dbReference type="PROSITE" id="PS00728">
    <property type="entry name" value="AP_NUCLEASE_F1_3"/>
    <property type="match status" value="1"/>
</dbReference>
<gene>
    <name evidence="10" type="ORF">AAQM_2430</name>
</gene>
<keyword evidence="7" id="KW-0464">Manganese</keyword>
<feature type="active site" description="Proton donor/acceptor" evidence="6">
    <location>
        <position position="152"/>
    </location>
</feature>
<dbReference type="GO" id="GO:0003677">
    <property type="term" value="F:DNA binding"/>
    <property type="evidence" value="ECO:0007669"/>
    <property type="project" value="InterPro"/>
</dbReference>
<dbReference type="InterPro" id="IPR005135">
    <property type="entry name" value="Endo/exonuclease/phosphatase"/>
</dbReference>
<comment type="similarity">
    <text evidence="2">Belongs to the DNA repair enzymes AP/ExoA family.</text>
</comment>
<dbReference type="InterPro" id="IPR004808">
    <property type="entry name" value="AP_endonuc_1"/>
</dbReference>
<dbReference type="Gene3D" id="3.60.10.10">
    <property type="entry name" value="Endonuclease/exonuclease/phosphatase"/>
    <property type="match status" value="1"/>
</dbReference>
<protein>
    <submittedName>
        <fullName evidence="10">Exodeoxyribonuclease III (Exonuclease III)</fullName>
    </submittedName>
</protein>
<dbReference type="InterPro" id="IPR036691">
    <property type="entry name" value="Endo/exonu/phosph_ase_sf"/>
</dbReference>
<feature type="site" description="Interaction with DNA substrate" evidence="8">
    <location>
        <position position="249"/>
    </location>
</feature>
<feature type="binding site" evidence="7">
    <location>
        <position position="248"/>
    </location>
    <ligand>
        <name>Mg(2+)</name>
        <dbReference type="ChEBI" id="CHEBI:18420"/>
        <label>1</label>
    </ligand>
</feature>
<feature type="binding site" evidence="7">
    <location>
        <position position="249"/>
    </location>
    <ligand>
        <name>Mg(2+)</name>
        <dbReference type="ChEBI" id="CHEBI:18420"/>
        <label>1</label>
    </ligand>
</feature>
<feature type="binding site" evidence="7">
    <location>
        <position position="10"/>
    </location>
    <ligand>
        <name>Mg(2+)</name>
        <dbReference type="ChEBI" id="CHEBI:18420"/>
        <label>1</label>
    </ligand>
</feature>
<dbReference type="GO" id="GO:0008081">
    <property type="term" value="F:phosphoric diester hydrolase activity"/>
    <property type="evidence" value="ECO:0007669"/>
    <property type="project" value="TreeGrafter"/>
</dbReference>
<dbReference type="GO" id="GO:0006284">
    <property type="term" value="P:base-excision repair"/>
    <property type="evidence" value="ECO:0007669"/>
    <property type="project" value="TreeGrafter"/>
</dbReference>
<evidence type="ECO:0000256" key="8">
    <source>
        <dbReference type="PIRSR" id="PIRSR604808-3"/>
    </source>
</evidence>
<feature type="site" description="Transition state stabilizer" evidence="8">
    <location>
        <position position="154"/>
    </location>
</feature>
<comment type="cofactor">
    <cofactor evidence="7">
        <name>Mg(2+)</name>
        <dbReference type="ChEBI" id="CHEBI:18420"/>
    </cofactor>
    <cofactor evidence="7">
        <name>Mn(2+)</name>
        <dbReference type="ChEBI" id="CHEBI:29035"/>
    </cofactor>
    <text evidence="7">Probably binds two magnesium or manganese ions per subunit.</text>
</comment>
<evidence type="ECO:0000256" key="5">
    <source>
        <dbReference type="ARBA" id="ARBA00022842"/>
    </source>
</evidence>
<dbReference type="PANTHER" id="PTHR22748">
    <property type="entry name" value="AP ENDONUCLEASE"/>
    <property type="match status" value="1"/>
</dbReference>
<keyword evidence="11" id="KW-1185">Reference proteome</keyword>
<evidence type="ECO:0000256" key="3">
    <source>
        <dbReference type="ARBA" id="ARBA00022723"/>
    </source>
</evidence>
<organism evidence="10 11">
    <name type="scientific">Arcobacter aquimarinus</name>
    <dbReference type="NCBI Taxonomy" id="1315211"/>
    <lineage>
        <taxon>Bacteria</taxon>
        <taxon>Pseudomonadati</taxon>
        <taxon>Campylobacterota</taxon>
        <taxon>Epsilonproteobacteria</taxon>
        <taxon>Campylobacterales</taxon>
        <taxon>Arcobacteraceae</taxon>
        <taxon>Arcobacter</taxon>
    </lineage>
</organism>
<keyword evidence="3 7" id="KW-0479">Metal-binding</keyword>
<feature type="active site" description="Proton acceptor" evidence="6">
    <location>
        <position position="249"/>
    </location>
</feature>
<evidence type="ECO:0000256" key="2">
    <source>
        <dbReference type="ARBA" id="ARBA00007092"/>
    </source>
</evidence>
<dbReference type="GO" id="GO:0046872">
    <property type="term" value="F:metal ion binding"/>
    <property type="evidence" value="ECO:0007669"/>
    <property type="project" value="UniProtKB-KW"/>
</dbReference>